<dbReference type="SUPFAM" id="SSF56672">
    <property type="entry name" value="DNA/RNA polymerases"/>
    <property type="match status" value="1"/>
</dbReference>
<proteinExistence type="predicted"/>
<sequence>MRSPDRRVDGYWRDRCVVNRQFDARDVNSDSNGIKYLRGDSNQGYENRMVRNDYDNRGPRIGGLHPESSQAYRFAIDYRKLNAITTYSRYLLPLKEDLIANVPHTRVMSTLDLRSGYFQSAVNSRDISKTAFT</sequence>
<keyword evidence="2" id="KW-1185">Reference proteome</keyword>
<evidence type="ECO:0008006" key="3">
    <source>
        <dbReference type="Google" id="ProtNLM"/>
    </source>
</evidence>
<gene>
    <name evidence="1" type="ORF">TNCV_753161</name>
</gene>
<protein>
    <recommendedName>
        <fullName evidence="3">Reverse transcriptase</fullName>
    </recommendedName>
</protein>
<organism evidence="1 2">
    <name type="scientific">Trichonephila clavipes</name>
    <name type="common">Golden silk orbweaver</name>
    <name type="synonym">Nephila clavipes</name>
    <dbReference type="NCBI Taxonomy" id="2585209"/>
    <lineage>
        <taxon>Eukaryota</taxon>
        <taxon>Metazoa</taxon>
        <taxon>Ecdysozoa</taxon>
        <taxon>Arthropoda</taxon>
        <taxon>Chelicerata</taxon>
        <taxon>Arachnida</taxon>
        <taxon>Araneae</taxon>
        <taxon>Araneomorphae</taxon>
        <taxon>Entelegynae</taxon>
        <taxon>Araneoidea</taxon>
        <taxon>Nephilidae</taxon>
        <taxon>Trichonephila</taxon>
    </lineage>
</organism>
<evidence type="ECO:0000313" key="1">
    <source>
        <dbReference type="EMBL" id="GFY31358.1"/>
    </source>
</evidence>
<dbReference type="Gene3D" id="3.10.10.10">
    <property type="entry name" value="HIV Type 1 Reverse Transcriptase, subunit A, domain 1"/>
    <property type="match status" value="1"/>
</dbReference>
<reference evidence="1" key="1">
    <citation type="submission" date="2020-08" db="EMBL/GenBank/DDBJ databases">
        <title>Multicomponent nature underlies the extraordinary mechanical properties of spider dragline silk.</title>
        <authorList>
            <person name="Kono N."/>
            <person name="Nakamura H."/>
            <person name="Mori M."/>
            <person name="Yoshida Y."/>
            <person name="Ohtoshi R."/>
            <person name="Malay A.D."/>
            <person name="Moran D.A.P."/>
            <person name="Tomita M."/>
            <person name="Numata K."/>
            <person name="Arakawa K."/>
        </authorList>
    </citation>
    <scope>NUCLEOTIDE SEQUENCE</scope>
</reference>
<accession>A0A8X6WAE6</accession>
<dbReference type="InterPro" id="IPR043128">
    <property type="entry name" value="Rev_trsase/Diguanyl_cyclase"/>
</dbReference>
<dbReference type="GO" id="GO:0071897">
    <property type="term" value="P:DNA biosynthetic process"/>
    <property type="evidence" value="ECO:0007669"/>
    <property type="project" value="UniProtKB-ARBA"/>
</dbReference>
<dbReference type="AlphaFoldDB" id="A0A8X6WAE6"/>
<comment type="caution">
    <text evidence="1">The sequence shown here is derived from an EMBL/GenBank/DDBJ whole genome shotgun (WGS) entry which is preliminary data.</text>
</comment>
<dbReference type="PANTHER" id="PTHR24559:SF444">
    <property type="entry name" value="REVERSE TRANSCRIPTASE DOMAIN-CONTAINING PROTEIN"/>
    <property type="match status" value="1"/>
</dbReference>
<dbReference type="PANTHER" id="PTHR24559">
    <property type="entry name" value="TRANSPOSON TY3-I GAG-POL POLYPROTEIN"/>
    <property type="match status" value="1"/>
</dbReference>
<dbReference type="Proteomes" id="UP000887159">
    <property type="component" value="Unassembled WGS sequence"/>
</dbReference>
<dbReference type="EMBL" id="BMAU01021397">
    <property type="protein sequence ID" value="GFY31358.1"/>
    <property type="molecule type" value="Genomic_DNA"/>
</dbReference>
<dbReference type="InterPro" id="IPR043502">
    <property type="entry name" value="DNA/RNA_pol_sf"/>
</dbReference>
<name>A0A8X6WAE6_TRICX</name>
<dbReference type="InterPro" id="IPR053134">
    <property type="entry name" value="RNA-dir_DNA_polymerase"/>
</dbReference>
<evidence type="ECO:0000313" key="2">
    <source>
        <dbReference type="Proteomes" id="UP000887159"/>
    </source>
</evidence>
<dbReference type="Gene3D" id="3.30.70.270">
    <property type="match status" value="1"/>
</dbReference>